<dbReference type="EMBL" id="GGEC01025087">
    <property type="protein sequence ID" value="MBX05571.1"/>
    <property type="molecule type" value="Transcribed_RNA"/>
</dbReference>
<accession>A0A2P2KIP5</accession>
<keyword evidence="1" id="KW-0812">Transmembrane</keyword>
<feature type="transmembrane region" description="Helical" evidence="1">
    <location>
        <begin position="12"/>
        <end position="30"/>
    </location>
</feature>
<keyword evidence="1" id="KW-1133">Transmembrane helix</keyword>
<proteinExistence type="predicted"/>
<organism evidence="2">
    <name type="scientific">Rhizophora mucronata</name>
    <name type="common">Asiatic mangrove</name>
    <dbReference type="NCBI Taxonomy" id="61149"/>
    <lineage>
        <taxon>Eukaryota</taxon>
        <taxon>Viridiplantae</taxon>
        <taxon>Streptophyta</taxon>
        <taxon>Embryophyta</taxon>
        <taxon>Tracheophyta</taxon>
        <taxon>Spermatophyta</taxon>
        <taxon>Magnoliopsida</taxon>
        <taxon>eudicotyledons</taxon>
        <taxon>Gunneridae</taxon>
        <taxon>Pentapetalae</taxon>
        <taxon>rosids</taxon>
        <taxon>fabids</taxon>
        <taxon>Malpighiales</taxon>
        <taxon>Rhizophoraceae</taxon>
        <taxon>Rhizophora</taxon>
    </lineage>
</organism>
<name>A0A2P2KIP5_RHIMU</name>
<evidence type="ECO:0000313" key="2">
    <source>
        <dbReference type="EMBL" id="MBX05571.1"/>
    </source>
</evidence>
<reference evidence="2" key="1">
    <citation type="submission" date="2018-02" db="EMBL/GenBank/DDBJ databases">
        <title>Rhizophora mucronata_Transcriptome.</title>
        <authorList>
            <person name="Meera S.P."/>
            <person name="Sreeshan A."/>
            <person name="Augustine A."/>
        </authorList>
    </citation>
    <scope>NUCLEOTIDE SEQUENCE</scope>
    <source>
        <tissue evidence="2">Leaf</tissue>
    </source>
</reference>
<dbReference type="AlphaFoldDB" id="A0A2P2KIP5"/>
<evidence type="ECO:0000256" key="1">
    <source>
        <dbReference type="SAM" id="Phobius"/>
    </source>
</evidence>
<sequence length="35" mass="4053">MMLSFQATLANPFLICYLSFVMICTVKFEFSNTKL</sequence>
<keyword evidence="1" id="KW-0472">Membrane</keyword>
<protein>
    <submittedName>
        <fullName evidence="2">Uncharacterized protein</fullName>
    </submittedName>
</protein>